<protein>
    <recommendedName>
        <fullName evidence="1">Polysaccharide lyase 8 N-terminal alpha-helical domain-containing protein</fullName>
    </recommendedName>
</protein>
<dbReference type="Gene3D" id="1.50.10.100">
    <property type="entry name" value="Chondroitin AC/alginate lyase"/>
    <property type="match status" value="1"/>
</dbReference>
<evidence type="ECO:0000313" key="3">
    <source>
        <dbReference type="Proteomes" id="UP001527202"/>
    </source>
</evidence>
<accession>A0ABT4FJU2</accession>
<name>A0ABT4FJU2_9BACL</name>
<dbReference type="PANTHER" id="PTHR38481">
    <property type="entry name" value="HYALURONATE LYASE"/>
    <property type="match status" value="1"/>
</dbReference>
<dbReference type="Proteomes" id="UP001527202">
    <property type="component" value="Unassembled WGS sequence"/>
</dbReference>
<dbReference type="EMBL" id="JAMDMJ010000018">
    <property type="protein sequence ID" value="MCY9597289.1"/>
    <property type="molecule type" value="Genomic_DNA"/>
</dbReference>
<organism evidence="2 3">
    <name type="scientific">Paenibacillus chitinolyticus</name>
    <dbReference type="NCBI Taxonomy" id="79263"/>
    <lineage>
        <taxon>Bacteria</taxon>
        <taxon>Bacillati</taxon>
        <taxon>Bacillota</taxon>
        <taxon>Bacilli</taxon>
        <taxon>Bacillales</taxon>
        <taxon>Paenibacillaceae</taxon>
        <taxon>Paenibacillus</taxon>
    </lineage>
</organism>
<dbReference type="InterPro" id="IPR012970">
    <property type="entry name" value="Lyase_8_alpha_N"/>
</dbReference>
<dbReference type="InterPro" id="IPR038970">
    <property type="entry name" value="Lyase_8"/>
</dbReference>
<dbReference type="RefSeq" id="WP_042231480.1">
    <property type="nucleotide sequence ID" value="NZ_CP026520.1"/>
</dbReference>
<evidence type="ECO:0000313" key="2">
    <source>
        <dbReference type="EMBL" id="MCY9597289.1"/>
    </source>
</evidence>
<dbReference type="GeneID" id="95373391"/>
<dbReference type="SUPFAM" id="SSF48230">
    <property type="entry name" value="Chondroitin AC/alginate lyase"/>
    <property type="match status" value="1"/>
</dbReference>
<dbReference type="InterPro" id="IPR008929">
    <property type="entry name" value="Chondroitin_lyas"/>
</dbReference>
<feature type="domain" description="Polysaccharide lyase 8 N-terminal alpha-helical" evidence="1">
    <location>
        <begin position="49"/>
        <end position="210"/>
    </location>
</feature>
<reference evidence="2 3" key="1">
    <citation type="submission" date="2022-05" db="EMBL/GenBank/DDBJ databases">
        <title>Genome Sequencing of Bee-Associated Microbes.</title>
        <authorList>
            <person name="Dunlap C."/>
        </authorList>
    </citation>
    <scope>NUCLEOTIDE SEQUENCE [LARGE SCALE GENOMIC DNA]</scope>
    <source>
        <strain evidence="2 3">NRRL B-23120</strain>
    </source>
</reference>
<dbReference type="Pfam" id="PF08124">
    <property type="entry name" value="Lyase_8_N"/>
    <property type="match status" value="1"/>
</dbReference>
<keyword evidence="3" id="KW-1185">Reference proteome</keyword>
<comment type="caution">
    <text evidence="2">The sequence shown here is derived from an EMBL/GenBank/DDBJ whole genome shotgun (WGS) entry which is preliminary data.</text>
</comment>
<dbReference type="PANTHER" id="PTHR38481:SF1">
    <property type="entry name" value="HYALURONATE LYASE"/>
    <property type="match status" value="1"/>
</dbReference>
<gene>
    <name evidence="2" type="ORF">M5X16_16130</name>
</gene>
<evidence type="ECO:0000259" key="1">
    <source>
        <dbReference type="Pfam" id="PF08124"/>
    </source>
</evidence>
<sequence length="211" mass="23328">MRLRLLHLILGDDQYSLPVSDPVLRSKLAKMDSAVSSCAAASAPCSSGKGVWDILNRGADRTYLWVDLPFTSTDSYTKSGDITNSYNRLLSMITVYYTQGSSFYGNTALKNDVLSALDWLYTQKYNTTVAPYGNWYHWQIGVPQALTKIGILMRDDLTATQLTNYMSAVNRFIPDSAARTVSGSPLMTGANMLDQAISVAYRGILVKDPRK</sequence>
<proteinExistence type="predicted"/>